<dbReference type="STRING" id="448386.A0A2V3IPP4"/>
<dbReference type="SUPFAM" id="SSF53901">
    <property type="entry name" value="Thiolase-like"/>
    <property type="match status" value="1"/>
</dbReference>
<dbReference type="Proteomes" id="UP000247409">
    <property type="component" value="Unassembled WGS sequence"/>
</dbReference>
<dbReference type="InterPro" id="IPR013601">
    <property type="entry name" value="FAE1_typ3_polyketide_synth"/>
</dbReference>
<dbReference type="InterPro" id="IPR016039">
    <property type="entry name" value="Thiolase-like"/>
</dbReference>
<gene>
    <name evidence="2" type="ORF">BWQ96_07186</name>
</gene>
<dbReference type="Gene3D" id="3.40.47.10">
    <property type="match status" value="1"/>
</dbReference>
<dbReference type="GO" id="GO:0006633">
    <property type="term" value="P:fatty acid biosynthetic process"/>
    <property type="evidence" value="ECO:0007669"/>
    <property type="project" value="InterPro"/>
</dbReference>
<dbReference type="EMBL" id="NBIV01000138">
    <property type="protein sequence ID" value="PXF43100.1"/>
    <property type="molecule type" value="Genomic_DNA"/>
</dbReference>
<dbReference type="OrthoDB" id="1096998at2759"/>
<dbReference type="PANTHER" id="PTHR31561">
    <property type="entry name" value="3-KETOACYL-COA SYNTHASE"/>
    <property type="match status" value="1"/>
</dbReference>
<dbReference type="Pfam" id="PF08392">
    <property type="entry name" value="FAE1_CUT1_RppA"/>
    <property type="match status" value="1"/>
</dbReference>
<feature type="domain" description="FAE" evidence="1">
    <location>
        <begin position="2"/>
        <end position="42"/>
    </location>
</feature>
<reference evidence="2 3" key="1">
    <citation type="journal article" date="2018" name="Mol. Biol. Evol.">
        <title>Analysis of the draft genome of the red seaweed Gracilariopsis chorda provides insights into genome size evolution in Rhodophyta.</title>
        <authorList>
            <person name="Lee J."/>
            <person name="Yang E.C."/>
            <person name="Graf L."/>
            <person name="Yang J.H."/>
            <person name="Qiu H."/>
            <person name="Zel Zion U."/>
            <person name="Chan C.X."/>
            <person name="Stephens T.G."/>
            <person name="Weber A.P.M."/>
            <person name="Boo G.H."/>
            <person name="Boo S.M."/>
            <person name="Kim K.M."/>
            <person name="Shin Y."/>
            <person name="Jung M."/>
            <person name="Lee S.J."/>
            <person name="Yim H.S."/>
            <person name="Lee J.H."/>
            <person name="Bhattacharya D."/>
            <person name="Yoon H.S."/>
        </authorList>
    </citation>
    <scope>NUCLEOTIDE SEQUENCE [LARGE SCALE GENOMIC DNA]</scope>
    <source>
        <strain evidence="2 3">SKKU-2015</strain>
        <tissue evidence="2">Whole body</tissue>
    </source>
</reference>
<keyword evidence="3" id="KW-1185">Reference proteome</keyword>
<organism evidence="2 3">
    <name type="scientific">Gracilariopsis chorda</name>
    <dbReference type="NCBI Taxonomy" id="448386"/>
    <lineage>
        <taxon>Eukaryota</taxon>
        <taxon>Rhodophyta</taxon>
        <taxon>Florideophyceae</taxon>
        <taxon>Rhodymeniophycidae</taxon>
        <taxon>Gracilariales</taxon>
        <taxon>Gracilariaceae</taxon>
        <taxon>Gracilariopsis</taxon>
    </lineage>
</organism>
<dbReference type="AlphaFoldDB" id="A0A2V3IPP4"/>
<evidence type="ECO:0000259" key="1">
    <source>
        <dbReference type="Pfam" id="PF08392"/>
    </source>
</evidence>
<name>A0A2V3IPP4_9FLOR</name>
<dbReference type="InterPro" id="IPR012392">
    <property type="entry name" value="3-ktacl-CoA_syn"/>
</dbReference>
<sequence>MPKNIMEVAGGTLKKNLTTLGPLVFPLAKQIKFTMHILRKKVFGQELSPYIPDFRIEFQHFCVYTSRRTVNDVMQEVPQLTKQDGEATRYALRPYGNTSSASV</sequence>
<evidence type="ECO:0000313" key="2">
    <source>
        <dbReference type="EMBL" id="PXF43100.1"/>
    </source>
</evidence>
<dbReference type="GO" id="GO:0016747">
    <property type="term" value="F:acyltransferase activity, transferring groups other than amino-acyl groups"/>
    <property type="evidence" value="ECO:0007669"/>
    <property type="project" value="InterPro"/>
</dbReference>
<proteinExistence type="predicted"/>
<accession>A0A2V3IPP4</accession>
<protein>
    <submittedName>
        <fullName evidence="2">3-ketoacyl-CoA synthase 9</fullName>
    </submittedName>
</protein>
<dbReference type="GO" id="GO:0016020">
    <property type="term" value="C:membrane"/>
    <property type="evidence" value="ECO:0007669"/>
    <property type="project" value="InterPro"/>
</dbReference>
<evidence type="ECO:0000313" key="3">
    <source>
        <dbReference type="Proteomes" id="UP000247409"/>
    </source>
</evidence>
<comment type="caution">
    <text evidence="2">The sequence shown here is derived from an EMBL/GenBank/DDBJ whole genome shotgun (WGS) entry which is preliminary data.</text>
</comment>